<reference evidence="1" key="1">
    <citation type="submission" date="2018-02" db="EMBL/GenBank/DDBJ databases">
        <title>Rhizophora mucronata_Transcriptome.</title>
        <authorList>
            <person name="Meera S.P."/>
            <person name="Sreeshan A."/>
            <person name="Augustine A."/>
        </authorList>
    </citation>
    <scope>NUCLEOTIDE SEQUENCE</scope>
    <source>
        <tissue evidence="1">Leaf</tissue>
    </source>
</reference>
<dbReference type="EMBL" id="GGEC01056554">
    <property type="protein sequence ID" value="MBX37038.1"/>
    <property type="molecule type" value="Transcribed_RNA"/>
</dbReference>
<organism evidence="1">
    <name type="scientific">Rhizophora mucronata</name>
    <name type="common">Asiatic mangrove</name>
    <dbReference type="NCBI Taxonomy" id="61149"/>
    <lineage>
        <taxon>Eukaryota</taxon>
        <taxon>Viridiplantae</taxon>
        <taxon>Streptophyta</taxon>
        <taxon>Embryophyta</taxon>
        <taxon>Tracheophyta</taxon>
        <taxon>Spermatophyta</taxon>
        <taxon>Magnoliopsida</taxon>
        <taxon>eudicotyledons</taxon>
        <taxon>Gunneridae</taxon>
        <taxon>Pentapetalae</taxon>
        <taxon>rosids</taxon>
        <taxon>fabids</taxon>
        <taxon>Malpighiales</taxon>
        <taxon>Rhizophoraceae</taxon>
        <taxon>Rhizophora</taxon>
    </lineage>
</organism>
<proteinExistence type="predicted"/>
<protein>
    <submittedName>
        <fullName evidence="1">Uncharacterized protein</fullName>
    </submittedName>
</protein>
<sequence>MKFCRSKLSGNCRLSSLGDENSLVLSLLNMFLISEKDSGFLV</sequence>
<name>A0A2P2N3J2_RHIMU</name>
<evidence type="ECO:0000313" key="1">
    <source>
        <dbReference type="EMBL" id="MBX37038.1"/>
    </source>
</evidence>
<accession>A0A2P2N3J2</accession>
<dbReference type="AlphaFoldDB" id="A0A2P2N3J2"/>